<reference evidence="1" key="1">
    <citation type="submission" date="2014-05" db="EMBL/GenBank/DDBJ databases">
        <authorList>
            <person name="Chronopoulou M."/>
        </authorList>
    </citation>
    <scope>NUCLEOTIDE SEQUENCE</scope>
    <source>
        <tissue evidence="1">Whole organism</tissue>
    </source>
</reference>
<name>A0A0K2VAJ5_LEPSM</name>
<evidence type="ECO:0000313" key="1">
    <source>
        <dbReference type="EMBL" id="CDW47563.1"/>
    </source>
</evidence>
<protein>
    <submittedName>
        <fullName evidence="1">Uncharacterized protein</fullName>
    </submittedName>
</protein>
<organism evidence="1">
    <name type="scientific">Lepeophtheirus salmonis</name>
    <name type="common">Salmon louse</name>
    <name type="synonym">Caligus salmonis</name>
    <dbReference type="NCBI Taxonomy" id="72036"/>
    <lineage>
        <taxon>Eukaryota</taxon>
        <taxon>Metazoa</taxon>
        <taxon>Ecdysozoa</taxon>
        <taxon>Arthropoda</taxon>
        <taxon>Crustacea</taxon>
        <taxon>Multicrustacea</taxon>
        <taxon>Hexanauplia</taxon>
        <taxon>Copepoda</taxon>
        <taxon>Siphonostomatoida</taxon>
        <taxon>Caligidae</taxon>
        <taxon>Lepeophtheirus</taxon>
    </lineage>
</organism>
<dbReference type="AlphaFoldDB" id="A0A0K2VAJ5"/>
<sequence length="71" mass="8133">MGYNLLVALARDTMRGPGYQSRLQKMAFLIIIHELTKGASLNQALWTCYIYHELSINLCLWRGSGKMMLNL</sequence>
<dbReference type="EMBL" id="HACA01030202">
    <property type="protein sequence ID" value="CDW47563.1"/>
    <property type="molecule type" value="Transcribed_RNA"/>
</dbReference>
<accession>A0A0K2VAJ5</accession>
<proteinExistence type="predicted"/>